<evidence type="ECO:0000313" key="11">
    <source>
        <dbReference type="EMBL" id="RGR74866.1"/>
    </source>
</evidence>
<dbReference type="Proteomes" id="UP000284178">
    <property type="component" value="Unassembled WGS sequence"/>
</dbReference>
<dbReference type="NCBIfam" id="TIGR01146">
    <property type="entry name" value="ATPsyn_F1gamma"/>
    <property type="match status" value="1"/>
</dbReference>
<evidence type="ECO:0000256" key="6">
    <source>
        <dbReference type="ARBA" id="ARBA00023065"/>
    </source>
</evidence>
<dbReference type="GO" id="GO:0046933">
    <property type="term" value="F:proton-transporting ATP synthase activity, rotational mechanism"/>
    <property type="evidence" value="ECO:0007669"/>
    <property type="project" value="UniProtKB-UniRule"/>
</dbReference>
<evidence type="ECO:0000256" key="4">
    <source>
        <dbReference type="ARBA" id="ARBA00022448"/>
    </source>
</evidence>
<evidence type="ECO:0000313" key="12">
    <source>
        <dbReference type="Proteomes" id="UP000284178"/>
    </source>
</evidence>
<dbReference type="GO" id="GO:0005524">
    <property type="term" value="F:ATP binding"/>
    <property type="evidence" value="ECO:0007669"/>
    <property type="project" value="UniProtKB-UniRule"/>
</dbReference>
<dbReference type="RefSeq" id="WP_006057954.1">
    <property type="nucleotide sequence ID" value="NZ_CABJCV010000007.1"/>
</dbReference>
<gene>
    <name evidence="10 11" type="primary">atpG</name>
    <name evidence="11" type="ORF">DWY25_07195</name>
</gene>
<dbReference type="InterPro" id="IPR035968">
    <property type="entry name" value="ATP_synth_F1_ATPase_gsu"/>
</dbReference>
<comment type="function">
    <text evidence="1 10">Produces ATP from ADP in the presence of a proton gradient across the membrane. The gamma chain is believed to be important in regulating ATPase activity and the flow of protons through the CF(0) complex.</text>
</comment>
<name>A0A412G312_9FIRM</name>
<dbReference type="PROSITE" id="PS00153">
    <property type="entry name" value="ATPASE_GAMMA"/>
    <property type="match status" value="1"/>
</dbReference>
<keyword evidence="7 10" id="KW-0472">Membrane</keyword>
<keyword evidence="10" id="KW-1003">Cell membrane</keyword>
<dbReference type="SUPFAM" id="SSF52943">
    <property type="entry name" value="ATP synthase (F1-ATPase), gamma subunit"/>
    <property type="match status" value="1"/>
</dbReference>
<keyword evidence="11" id="KW-0378">Hydrolase</keyword>
<dbReference type="GeneID" id="83015190"/>
<accession>A0A412G312</accession>
<comment type="similarity">
    <text evidence="3 10">Belongs to the ATPase gamma chain family.</text>
</comment>
<proteinExistence type="inferred from homology"/>
<comment type="subunit">
    <text evidence="10">F-type ATPases have 2 components, CF(1) - the catalytic core - and CF(0) - the membrane proton channel. CF(1) has five subunits: alpha(3), beta(3), gamma(1), delta(1), epsilon(1). CF(0) has three main subunits: a, b and c.</text>
</comment>
<keyword evidence="5 10" id="KW-0375">Hydrogen ion transport</keyword>
<dbReference type="GO" id="GO:0045259">
    <property type="term" value="C:proton-transporting ATP synthase complex"/>
    <property type="evidence" value="ECO:0007669"/>
    <property type="project" value="UniProtKB-KW"/>
</dbReference>
<dbReference type="InterPro" id="IPR000131">
    <property type="entry name" value="ATP_synth_F1_gsu"/>
</dbReference>
<dbReference type="Gene3D" id="1.10.287.80">
    <property type="entry name" value="ATP synthase, gamma subunit, helix hairpin domain"/>
    <property type="match status" value="1"/>
</dbReference>
<evidence type="ECO:0000256" key="1">
    <source>
        <dbReference type="ARBA" id="ARBA00003456"/>
    </source>
</evidence>
<dbReference type="InterPro" id="IPR023632">
    <property type="entry name" value="ATP_synth_F1_gsu_CS"/>
</dbReference>
<evidence type="ECO:0000256" key="10">
    <source>
        <dbReference type="HAMAP-Rule" id="MF_00815"/>
    </source>
</evidence>
<dbReference type="GO" id="GO:0016787">
    <property type="term" value="F:hydrolase activity"/>
    <property type="evidence" value="ECO:0007669"/>
    <property type="project" value="UniProtKB-KW"/>
</dbReference>
<dbReference type="GO" id="GO:0005886">
    <property type="term" value="C:plasma membrane"/>
    <property type="evidence" value="ECO:0007669"/>
    <property type="project" value="UniProtKB-SubCell"/>
</dbReference>
<keyword evidence="6 10" id="KW-0406">Ion transport</keyword>
<evidence type="ECO:0000256" key="2">
    <source>
        <dbReference type="ARBA" id="ARBA00004170"/>
    </source>
</evidence>
<organism evidence="11 12">
    <name type="scientific">Holdemania filiformis</name>
    <dbReference type="NCBI Taxonomy" id="61171"/>
    <lineage>
        <taxon>Bacteria</taxon>
        <taxon>Bacillati</taxon>
        <taxon>Bacillota</taxon>
        <taxon>Erysipelotrichia</taxon>
        <taxon>Erysipelotrichales</taxon>
        <taxon>Erysipelotrichaceae</taxon>
        <taxon>Holdemania</taxon>
    </lineage>
</organism>
<sequence>MAQGKQALKGRIRSVSATRKITSAMELIANAKLQKQRVQMEKNREYADTLRQIVSQILANNPESECVYLKKNQSPRTLTFMFTSDMGLCGAYNANLLRMAGEVLDPQDPMIVIGTKGTSTLRQKGFNLIREPIGSDHVDFYVFNDLADEALKLYVSGEIGKIQILYCQFVNAVTFTPQLLTLLPVSPMEREGREFKVETLFEPGPDAILNSLIPMYVRSLLYSTHMQTKTAEQGSRRVAMESATDNADELIDKLTLQYNQARQAAITQEITEIVAGADAS</sequence>
<keyword evidence="12" id="KW-1185">Reference proteome</keyword>
<evidence type="ECO:0000256" key="9">
    <source>
        <dbReference type="ARBA" id="ARBA00023310"/>
    </source>
</evidence>
<reference evidence="11 12" key="1">
    <citation type="submission" date="2018-08" db="EMBL/GenBank/DDBJ databases">
        <title>A genome reference for cultivated species of the human gut microbiota.</title>
        <authorList>
            <person name="Zou Y."/>
            <person name="Xue W."/>
            <person name="Luo G."/>
        </authorList>
    </citation>
    <scope>NUCLEOTIDE SEQUENCE [LARGE SCALE GENOMIC DNA]</scope>
    <source>
        <strain evidence="11 12">AF24-29</strain>
    </source>
</reference>
<dbReference type="EMBL" id="QRUP01000007">
    <property type="protein sequence ID" value="RGR74866.1"/>
    <property type="molecule type" value="Genomic_DNA"/>
</dbReference>
<dbReference type="Pfam" id="PF00231">
    <property type="entry name" value="ATP-synt"/>
    <property type="match status" value="1"/>
</dbReference>
<dbReference type="Gene3D" id="3.40.1380.10">
    <property type="match status" value="1"/>
</dbReference>
<keyword evidence="9 10" id="KW-0066">ATP synthesis</keyword>
<dbReference type="AlphaFoldDB" id="A0A412G312"/>
<evidence type="ECO:0000256" key="3">
    <source>
        <dbReference type="ARBA" id="ARBA00007681"/>
    </source>
</evidence>
<comment type="subcellular location">
    <subcellularLocation>
        <location evidence="10">Cell membrane</location>
        <topology evidence="10">Peripheral membrane protein</topology>
    </subcellularLocation>
    <subcellularLocation>
        <location evidence="2">Membrane</location>
        <topology evidence="2">Peripheral membrane protein</topology>
    </subcellularLocation>
</comment>
<evidence type="ECO:0000256" key="5">
    <source>
        <dbReference type="ARBA" id="ARBA00022781"/>
    </source>
</evidence>
<protein>
    <recommendedName>
        <fullName evidence="10">ATP synthase gamma chain</fullName>
    </recommendedName>
    <alternativeName>
        <fullName evidence="10">ATP synthase F1 sector gamma subunit</fullName>
    </alternativeName>
    <alternativeName>
        <fullName evidence="10">F-ATPase gamma subunit</fullName>
    </alternativeName>
</protein>
<dbReference type="GO" id="GO:0042777">
    <property type="term" value="P:proton motive force-driven plasma membrane ATP synthesis"/>
    <property type="evidence" value="ECO:0007669"/>
    <property type="project" value="UniProtKB-UniRule"/>
</dbReference>
<dbReference type="HAMAP" id="MF_00815">
    <property type="entry name" value="ATP_synth_gamma_bact"/>
    <property type="match status" value="1"/>
</dbReference>
<dbReference type="PANTHER" id="PTHR11693">
    <property type="entry name" value="ATP SYNTHASE GAMMA CHAIN"/>
    <property type="match status" value="1"/>
</dbReference>
<evidence type="ECO:0000256" key="8">
    <source>
        <dbReference type="ARBA" id="ARBA00023196"/>
    </source>
</evidence>
<evidence type="ECO:0000256" key="7">
    <source>
        <dbReference type="ARBA" id="ARBA00023136"/>
    </source>
</evidence>
<keyword evidence="4 10" id="KW-0813">Transport</keyword>
<dbReference type="PANTHER" id="PTHR11693:SF22">
    <property type="entry name" value="ATP SYNTHASE SUBUNIT GAMMA, MITOCHONDRIAL"/>
    <property type="match status" value="1"/>
</dbReference>
<dbReference type="PRINTS" id="PR00126">
    <property type="entry name" value="ATPASEGAMMA"/>
</dbReference>
<dbReference type="CDD" id="cd12151">
    <property type="entry name" value="F1-ATPase_gamma"/>
    <property type="match status" value="1"/>
</dbReference>
<comment type="caution">
    <text evidence="11">The sequence shown here is derived from an EMBL/GenBank/DDBJ whole genome shotgun (WGS) entry which is preliminary data.</text>
</comment>
<keyword evidence="8 10" id="KW-0139">CF(1)</keyword>